<evidence type="ECO:0008006" key="4">
    <source>
        <dbReference type="Google" id="ProtNLM"/>
    </source>
</evidence>
<protein>
    <recommendedName>
        <fullName evidence="4">DUF2795 domain-containing protein</fullName>
    </recommendedName>
</protein>
<feature type="region of interest" description="Disordered" evidence="1">
    <location>
        <begin position="1"/>
        <end position="23"/>
    </location>
</feature>
<proteinExistence type="predicted"/>
<organism evidence="2 3">
    <name type="scientific">Halovivax cerinus</name>
    <dbReference type="NCBI Taxonomy" id="1487865"/>
    <lineage>
        <taxon>Archaea</taxon>
        <taxon>Methanobacteriati</taxon>
        <taxon>Methanobacteriota</taxon>
        <taxon>Stenosarchaea group</taxon>
        <taxon>Halobacteria</taxon>
        <taxon>Halobacteriales</taxon>
        <taxon>Natrialbaceae</taxon>
        <taxon>Halovivax</taxon>
    </lineage>
</organism>
<gene>
    <name evidence="2" type="ORF">ACFOUR_04715</name>
</gene>
<keyword evidence="3" id="KW-1185">Reference proteome</keyword>
<feature type="region of interest" description="Disordered" evidence="1">
    <location>
        <begin position="76"/>
        <end position="114"/>
    </location>
</feature>
<dbReference type="Proteomes" id="UP001595846">
    <property type="component" value="Unassembled WGS sequence"/>
</dbReference>
<dbReference type="EMBL" id="JBHSAQ010000002">
    <property type="protein sequence ID" value="MFC3957674.1"/>
    <property type="molecule type" value="Genomic_DNA"/>
</dbReference>
<evidence type="ECO:0000256" key="1">
    <source>
        <dbReference type="SAM" id="MobiDB-lite"/>
    </source>
</evidence>
<evidence type="ECO:0000313" key="3">
    <source>
        <dbReference type="Proteomes" id="UP001595846"/>
    </source>
</evidence>
<dbReference type="Pfam" id="PF19102">
    <property type="entry name" value="DUF5789"/>
    <property type="match status" value="1"/>
</dbReference>
<comment type="caution">
    <text evidence="2">The sequence shown here is derived from an EMBL/GenBank/DDBJ whole genome shotgun (WGS) entry which is preliminary data.</text>
</comment>
<dbReference type="GeneID" id="73903047"/>
<reference evidence="2 3" key="1">
    <citation type="journal article" date="2019" name="Int. J. Syst. Evol. Microbiol.">
        <title>The Global Catalogue of Microorganisms (GCM) 10K type strain sequencing project: providing services to taxonomists for standard genome sequencing and annotation.</title>
        <authorList>
            <consortium name="The Broad Institute Genomics Platform"/>
            <consortium name="The Broad Institute Genome Sequencing Center for Infectious Disease"/>
            <person name="Wu L."/>
            <person name="Ma J."/>
        </authorList>
    </citation>
    <scope>NUCLEOTIDE SEQUENCE [LARGE SCALE GENOMIC DNA]</scope>
    <source>
        <strain evidence="2 3">IBRC-M 10256</strain>
    </source>
</reference>
<dbReference type="InterPro" id="IPR043899">
    <property type="entry name" value="DUF5789"/>
</dbReference>
<sequence>MSDSNREQGVELGDLGTKLHEHDYPASQDELLDAYGDEELSMEEETTTFRELLEPFNEDRYESPVEVEQAIVTMVGDEAIGRKNYSDRTPPAPGEDRQDEGAPGQEGQREQESF</sequence>
<dbReference type="RefSeq" id="WP_256533901.1">
    <property type="nucleotide sequence ID" value="NZ_CP101824.1"/>
</dbReference>
<name>A0ABD5NM53_9EURY</name>
<dbReference type="AlphaFoldDB" id="A0ABD5NM53"/>
<accession>A0ABD5NM53</accession>
<evidence type="ECO:0000313" key="2">
    <source>
        <dbReference type="EMBL" id="MFC3957674.1"/>
    </source>
</evidence>